<organism evidence="1 2">
    <name type="scientific">Polycladospora coralii</name>
    <dbReference type="NCBI Taxonomy" id="2771432"/>
    <lineage>
        <taxon>Bacteria</taxon>
        <taxon>Bacillati</taxon>
        <taxon>Bacillota</taxon>
        <taxon>Bacilli</taxon>
        <taxon>Bacillales</taxon>
        <taxon>Thermoactinomycetaceae</taxon>
        <taxon>Polycladospora</taxon>
    </lineage>
</organism>
<dbReference type="PANTHER" id="PTHR28055">
    <property type="entry name" value="ALTERED INHERITANCE OF MITOCHONDRIA PROTEIN 41, MITOCHONDRIAL"/>
    <property type="match status" value="1"/>
</dbReference>
<dbReference type="SUPFAM" id="SSF89095">
    <property type="entry name" value="GatB/YqeY motif"/>
    <property type="match status" value="1"/>
</dbReference>
<evidence type="ECO:0000313" key="2">
    <source>
        <dbReference type="Proteomes" id="UP000661691"/>
    </source>
</evidence>
<reference evidence="1" key="1">
    <citation type="submission" date="2020-09" db="EMBL/GenBank/DDBJ databases">
        <title>A novel bacterium of genus Hazenella, isolated from South China Sea.</title>
        <authorList>
            <person name="Huang H."/>
            <person name="Mo K."/>
            <person name="Hu Y."/>
        </authorList>
    </citation>
    <scope>NUCLEOTIDE SEQUENCE</scope>
    <source>
        <strain evidence="1">IB182357</strain>
    </source>
</reference>
<dbReference type="InterPro" id="IPR042184">
    <property type="entry name" value="YqeY/Aim41_N"/>
</dbReference>
<dbReference type="InterPro" id="IPR023168">
    <property type="entry name" value="GatB_Yqey_C_2"/>
</dbReference>
<dbReference type="InterPro" id="IPR019004">
    <property type="entry name" value="YqeY/Aim41"/>
</dbReference>
<dbReference type="GO" id="GO:0016884">
    <property type="term" value="F:carbon-nitrogen ligase activity, with glutamine as amido-N-donor"/>
    <property type="evidence" value="ECO:0007669"/>
    <property type="project" value="InterPro"/>
</dbReference>
<gene>
    <name evidence="1" type="ORF">IC620_02155</name>
</gene>
<dbReference type="Gene3D" id="1.10.10.410">
    <property type="match status" value="1"/>
</dbReference>
<dbReference type="Proteomes" id="UP000661691">
    <property type="component" value="Unassembled WGS sequence"/>
</dbReference>
<dbReference type="EMBL" id="JACXAH010000002">
    <property type="protein sequence ID" value="MBD1371162.1"/>
    <property type="molecule type" value="Genomic_DNA"/>
</dbReference>
<accession>A0A926RTC2</accession>
<proteinExistence type="predicted"/>
<evidence type="ECO:0000313" key="1">
    <source>
        <dbReference type="EMBL" id="MBD1371162.1"/>
    </source>
</evidence>
<dbReference type="Gene3D" id="1.10.1510.10">
    <property type="entry name" value="Uncharacterised protein YqeY/AIM41 PF09424, N-terminal domain"/>
    <property type="match status" value="1"/>
</dbReference>
<sequence>MSLQEQLTQDMKSALKNKEKTKLSVIRMLRSSIKKAEIDKRSTLGDDEVLDVIVKEVKQRRDSIREFEKAGRDDLVLNEQEEMKVLESYLPEQLSEEELRLIIQSAVSEVGATSRADLGKLMPVIMPQVKGKADGKKVNQIVMEFLS</sequence>
<dbReference type="Pfam" id="PF09424">
    <property type="entry name" value="YqeY"/>
    <property type="match status" value="1"/>
</dbReference>
<dbReference type="AlphaFoldDB" id="A0A926RTC2"/>
<dbReference type="PANTHER" id="PTHR28055:SF1">
    <property type="entry name" value="ALTERED INHERITANCE OF MITOCHONDRIA PROTEIN 41, MITOCHONDRIAL"/>
    <property type="match status" value="1"/>
</dbReference>
<comment type="caution">
    <text evidence="1">The sequence shown here is derived from an EMBL/GenBank/DDBJ whole genome shotgun (WGS) entry which is preliminary data.</text>
</comment>
<name>A0A926RTC2_9BACL</name>
<dbReference type="InterPro" id="IPR003789">
    <property type="entry name" value="Asn/Gln_tRNA_amidoTrase-B-like"/>
</dbReference>
<keyword evidence="2" id="KW-1185">Reference proteome</keyword>
<protein>
    <submittedName>
        <fullName evidence="1">GatB/YqeY domain-containing protein</fullName>
    </submittedName>
</protein>
<dbReference type="RefSeq" id="WP_191138950.1">
    <property type="nucleotide sequence ID" value="NZ_JACXAG020000002.1"/>
</dbReference>